<proteinExistence type="predicted"/>
<evidence type="ECO:0000313" key="1">
    <source>
        <dbReference type="EMBL" id="MDR7331988.1"/>
    </source>
</evidence>
<evidence type="ECO:0000313" key="2">
    <source>
        <dbReference type="Proteomes" id="UP001180825"/>
    </source>
</evidence>
<comment type="caution">
    <text evidence="1">The sequence shown here is derived from an EMBL/GenBank/DDBJ whole genome shotgun (WGS) entry which is preliminary data.</text>
</comment>
<dbReference type="RefSeq" id="WP_404666582.1">
    <property type="nucleotide sequence ID" value="NZ_JBIYEZ010000002.1"/>
</dbReference>
<name>A0ABU2A460_9BURK</name>
<keyword evidence="2" id="KW-1185">Reference proteome</keyword>
<dbReference type="Proteomes" id="UP001180825">
    <property type="component" value="Unassembled WGS sequence"/>
</dbReference>
<protein>
    <submittedName>
        <fullName evidence="1">Uncharacterized protein</fullName>
    </submittedName>
</protein>
<organism evidence="1 2">
    <name type="scientific">Roseateles asaccharophilus</name>
    <dbReference type="NCBI Taxonomy" id="582607"/>
    <lineage>
        <taxon>Bacteria</taxon>
        <taxon>Pseudomonadati</taxon>
        <taxon>Pseudomonadota</taxon>
        <taxon>Betaproteobacteria</taxon>
        <taxon>Burkholderiales</taxon>
        <taxon>Sphaerotilaceae</taxon>
        <taxon>Roseateles</taxon>
    </lineage>
</organism>
<accession>A0ABU2A460</accession>
<gene>
    <name evidence="1" type="ORF">J2X21_001114</name>
</gene>
<sequence>MASPALRLVGGRDFRPCQRPQQVLPGATKAGGWPFTPELLAALQNADPKTLKRAQTAVMIALDWDMAPTEPL</sequence>
<dbReference type="EMBL" id="JAVDXV010000002">
    <property type="protein sequence ID" value="MDR7331988.1"/>
    <property type="molecule type" value="Genomic_DNA"/>
</dbReference>
<reference evidence="1 2" key="1">
    <citation type="submission" date="2023-07" db="EMBL/GenBank/DDBJ databases">
        <title>Sorghum-associated microbial communities from plants grown in Nebraska, USA.</title>
        <authorList>
            <person name="Schachtman D."/>
        </authorList>
    </citation>
    <scope>NUCLEOTIDE SEQUENCE [LARGE SCALE GENOMIC DNA]</scope>
    <source>
        <strain evidence="1 2">BE316</strain>
    </source>
</reference>